<dbReference type="EC" id="4.2.1.17" evidence="4"/>
<dbReference type="RefSeq" id="WP_307638058.1">
    <property type="nucleotide sequence ID" value="NZ_JAUSRR010000010.1"/>
</dbReference>
<dbReference type="InterPro" id="IPR018376">
    <property type="entry name" value="Enoyl-CoA_hyd/isom_CS"/>
</dbReference>
<evidence type="ECO:0000313" key="4">
    <source>
        <dbReference type="EMBL" id="MDP9926277.1"/>
    </source>
</evidence>
<dbReference type="CDD" id="cd06558">
    <property type="entry name" value="crotonase-like"/>
    <property type="match status" value="1"/>
</dbReference>
<dbReference type="InterPro" id="IPR029045">
    <property type="entry name" value="ClpP/crotonase-like_dom_sf"/>
</dbReference>
<accession>A0AAW8E3X1</accession>
<keyword evidence="3" id="KW-0812">Transmembrane</keyword>
<protein>
    <submittedName>
        <fullName evidence="4">Enoyl-CoA hydratase</fullName>
        <ecNumber evidence="4">4.2.1.17</ecNumber>
    </submittedName>
</protein>
<keyword evidence="3" id="KW-0472">Membrane</keyword>
<sequence length="276" mass="29335">MPDSKADDDILIDRSRAGIALLTLNRPARLNALSQPTVRRLCATLDALAQDDNVRVLVLTGAGRGFCAGWDLTTPLTRRDDQPLDGEPSVADLMVGQELFAGMVRRLRALDKVVIAAVNGVAVGAGFALTLGADIRVAARSASFHVGAVRIGLTAGECGISYHLPRLVGASRAFELMLTGRPVPAEEAERIGLVAALVDDEALLPRALALAADVLRNSPYATRHTKQLMWANLEAPSLDAALEVENRAQVLALKTEDFREAAAAFAAKRAPVFTGR</sequence>
<feature type="transmembrane region" description="Helical" evidence="3">
    <location>
        <begin position="113"/>
        <end position="133"/>
    </location>
</feature>
<evidence type="ECO:0000256" key="1">
    <source>
        <dbReference type="ARBA" id="ARBA00005254"/>
    </source>
</evidence>
<keyword evidence="3" id="KW-1133">Transmembrane helix</keyword>
<organism evidence="4 5">
    <name type="scientific">Variovorax boronicumulans</name>
    <dbReference type="NCBI Taxonomy" id="436515"/>
    <lineage>
        <taxon>Bacteria</taxon>
        <taxon>Pseudomonadati</taxon>
        <taxon>Pseudomonadota</taxon>
        <taxon>Betaproteobacteria</taxon>
        <taxon>Burkholderiales</taxon>
        <taxon>Comamonadaceae</taxon>
        <taxon>Variovorax</taxon>
    </lineage>
</organism>
<dbReference type="EMBL" id="JAUSRR010000010">
    <property type="protein sequence ID" value="MDP9926277.1"/>
    <property type="molecule type" value="Genomic_DNA"/>
</dbReference>
<dbReference type="Gene3D" id="3.90.226.10">
    <property type="entry name" value="2-enoyl-CoA Hydratase, Chain A, domain 1"/>
    <property type="match status" value="1"/>
</dbReference>
<dbReference type="Proteomes" id="UP001244295">
    <property type="component" value="Unassembled WGS sequence"/>
</dbReference>
<dbReference type="PANTHER" id="PTHR43802">
    <property type="entry name" value="ENOYL-COA HYDRATASE"/>
    <property type="match status" value="1"/>
</dbReference>
<dbReference type="PROSITE" id="PS00166">
    <property type="entry name" value="ENOYL_COA_HYDRATASE"/>
    <property type="match status" value="1"/>
</dbReference>
<dbReference type="InterPro" id="IPR014748">
    <property type="entry name" value="Enoyl-CoA_hydra_C"/>
</dbReference>
<comment type="caution">
    <text evidence="4">The sequence shown here is derived from an EMBL/GenBank/DDBJ whole genome shotgun (WGS) entry which is preliminary data.</text>
</comment>
<evidence type="ECO:0000256" key="2">
    <source>
        <dbReference type="RuleBase" id="RU003707"/>
    </source>
</evidence>
<dbReference type="InterPro" id="IPR001753">
    <property type="entry name" value="Enoyl-CoA_hydra/iso"/>
</dbReference>
<proteinExistence type="inferred from homology"/>
<dbReference type="PANTHER" id="PTHR43802:SF1">
    <property type="entry name" value="IP11341P-RELATED"/>
    <property type="match status" value="1"/>
</dbReference>
<dbReference type="SUPFAM" id="SSF52096">
    <property type="entry name" value="ClpP/crotonase"/>
    <property type="match status" value="1"/>
</dbReference>
<dbReference type="GO" id="GO:0004300">
    <property type="term" value="F:enoyl-CoA hydratase activity"/>
    <property type="evidence" value="ECO:0007669"/>
    <property type="project" value="UniProtKB-EC"/>
</dbReference>
<keyword evidence="4" id="KW-0456">Lyase</keyword>
<name>A0AAW8E3X1_9BURK</name>
<evidence type="ECO:0000313" key="5">
    <source>
        <dbReference type="Proteomes" id="UP001244295"/>
    </source>
</evidence>
<dbReference type="Gene3D" id="1.10.12.10">
    <property type="entry name" value="Lyase 2-enoyl-coa Hydratase, Chain A, domain 2"/>
    <property type="match status" value="1"/>
</dbReference>
<reference evidence="4" key="1">
    <citation type="submission" date="2023-07" db="EMBL/GenBank/DDBJ databases">
        <title>Sorghum-associated microbial communities from plants grown in Nebraska, USA.</title>
        <authorList>
            <person name="Schachtman D."/>
        </authorList>
    </citation>
    <scope>NUCLEOTIDE SEQUENCE</scope>
    <source>
        <strain evidence="4">DS2795</strain>
    </source>
</reference>
<comment type="similarity">
    <text evidence="1 2">Belongs to the enoyl-CoA hydratase/isomerase family.</text>
</comment>
<evidence type="ECO:0000256" key="3">
    <source>
        <dbReference type="SAM" id="Phobius"/>
    </source>
</evidence>
<gene>
    <name evidence="4" type="ORF">J2W25_005324</name>
</gene>
<dbReference type="Pfam" id="PF00378">
    <property type="entry name" value="ECH_1"/>
    <property type="match status" value="1"/>
</dbReference>
<dbReference type="AlphaFoldDB" id="A0AAW8E3X1"/>